<protein>
    <submittedName>
        <fullName evidence="2">Cobalt-precorrin 5A hydrolase</fullName>
    </submittedName>
</protein>
<evidence type="ECO:0000259" key="1">
    <source>
        <dbReference type="Pfam" id="PF01890"/>
    </source>
</evidence>
<dbReference type="RefSeq" id="WP_036736588.1">
    <property type="nucleotide sequence ID" value="NZ_FNNA01000004.1"/>
</dbReference>
<keyword evidence="2" id="KW-0378">Hydrolase</keyword>
<dbReference type="InterPro" id="IPR036518">
    <property type="entry name" value="CobE/GbiG_C_sf"/>
</dbReference>
<sequence length="124" mass="11937">MRVAGIGYREGAAPEALAAALREVLARAEAAGGPVAALATLPGKVAGLRALGQARGLPVLGVAVAGVPTPTRSPRIEALHGTGSVAEAAALAAAGPGARITVARMIAPGGMATCAIAEVRGEDA</sequence>
<dbReference type="EMBL" id="FNNA01000004">
    <property type="protein sequence ID" value="SDX27858.1"/>
    <property type="molecule type" value="Genomic_DNA"/>
</dbReference>
<dbReference type="GO" id="GO:0016787">
    <property type="term" value="F:hydrolase activity"/>
    <property type="evidence" value="ECO:0007669"/>
    <property type="project" value="UniProtKB-KW"/>
</dbReference>
<dbReference type="SUPFAM" id="SSF159664">
    <property type="entry name" value="CobE/GbiG C-terminal domain-like"/>
    <property type="match status" value="1"/>
</dbReference>
<dbReference type="AlphaFoldDB" id="A0A1H3AEW9"/>
<evidence type="ECO:0000313" key="2">
    <source>
        <dbReference type="EMBL" id="SDX27858.1"/>
    </source>
</evidence>
<dbReference type="Pfam" id="PF01890">
    <property type="entry name" value="CbiG_C"/>
    <property type="match status" value="1"/>
</dbReference>
<name>A0A1H3AEW9_9RHOB</name>
<evidence type="ECO:0000313" key="3">
    <source>
        <dbReference type="Proteomes" id="UP000182944"/>
    </source>
</evidence>
<feature type="domain" description="CobE/GbiG C-terminal" evidence="1">
    <location>
        <begin position="3"/>
        <end position="117"/>
    </location>
</feature>
<accession>A0A1H3AEW9</accession>
<reference evidence="3" key="1">
    <citation type="submission" date="2016-10" db="EMBL/GenBank/DDBJ databases">
        <authorList>
            <person name="Varghese N."/>
            <person name="Submissions S."/>
        </authorList>
    </citation>
    <scope>NUCLEOTIDE SEQUENCE [LARGE SCALE GENOMIC DNA]</scope>
    <source>
        <strain evidence="3">DSM 29303</strain>
    </source>
</reference>
<dbReference type="STRING" id="1545044.SAMN05444276_10444"/>
<dbReference type="GO" id="GO:0009236">
    <property type="term" value="P:cobalamin biosynthetic process"/>
    <property type="evidence" value="ECO:0007669"/>
    <property type="project" value="InterPro"/>
</dbReference>
<dbReference type="InterPro" id="IPR002750">
    <property type="entry name" value="CobE/GbiG_C"/>
</dbReference>
<keyword evidence="3" id="KW-1185">Reference proteome</keyword>
<organism evidence="2 3">
    <name type="scientific">Paracoccus sanguinis</name>
    <dbReference type="NCBI Taxonomy" id="1545044"/>
    <lineage>
        <taxon>Bacteria</taxon>
        <taxon>Pseudomonadati</taxon>
        <taxon>Pseudomonadota</taxon>
        <taxon>Alphaproteobacteria</taxon>
        <taxon>Rhodobacterales</taxon>
        <taxon>Paracoccaceae</taxon>
        <taxon>Paracoccus</taxon>
    </lineage>
</organism>
<proteinExistence type="predicted"/>
<dbReference type="Proteomes" id="UP000182944">
    <property type="component" value="Unassembled WGS sequence"/>
</dbReference>
<gene>
    <name evidence="2" type="ORF">SAMN05444276_10444</name>
</gene>
<dbReference type="Gene3D" id="3.30.420.180">
    <property type="entry name" value="CobE/GbiG C-terminal domain"/>
    <property type="match status" value="1"/>
</dbReference>